<dbReference type="GO" id="GO:0006869">
    <property type="term" value="P:lipid transport"/>
    <property type="evidence" value="ECO:0007669"/>
    <property type="project" value="UniProtKB-KW"/>
</dbReference>
<dbReference type="Proteomes" id="UP000554482">
    <property type="component" value="Unassembled WGS sequence"/>
</dbReference>
<dbReference type="OrthoDB" id="1854502at2759"/>
<dbReference type="PANTHER" id="PTHR10972:SF67">
    <property type="entry name" value="OXYSTEROL-BINDING PROTEIN-RELATED PROTEIN 1D"/>
    <property type="match status" value="1"/>
</dbReference>
<evidence type="ECO:0000256" key="5">
    <source>
        <dbReference type="ARBA" id="ARBA00023055"/>
    </source>
</evidence>
<feature type="non-terminal residue" evidence="7">
    <location>
        <position position="1"/>
    </location>
</feature>
<evidence type="ECO:0000313" key="8">
    <source>
        <dbReference type="Proteomes" id="UP000554482"/>
    </source>
</evidence>
<evidence type="ECO:0000256" key="6">
    <source>
        <dbReference type="ARBA" id="ARBA00023121"/>
    </source>
</evidence>
<dbReference type="GO" id="GO:0016020">
    <property type="term" value="C:membrane"/>
    <property type="evidence" value="ECO:0007669"/>
    <property type="project" value="TreeGrafter"/>
</dbReference>
<sequence>VQGFVQDNRTGCKVAMIVGKWDEAMYYVLGDPTTKPKGYDPMSEAVLLWEREKSSVQTRYNLTPFAMSLNELTPGLLEILPPTDSRLRPDQRHLENGEYEQANTDKLRLEQLQRQARKLQERGWQPKWFRKDNEDDCYRYVGGYWEAREQRKWDDIPDIFCQSSDSSPCAAEEN</sequence>
<keyword evidence="5" id="KW-0445">Lipid transport</keyword>
<dbReference type="InterPro" id="IPR037239">
    <property type="entry name" value="OSBP_sf"/>
</dbReference>
<dbReference type="PANTHER" id="PTHR10972">
    <property type="entry name" value="OXYSTEROL-BINDING PROTEIN-RELATED"/>
    <property type="match status" value="1"/>
</dbReference>
<dbReference type="Gene3D" id="3.30.70.3490">
    <property type="match status" value="1"/>
</dbReference>
<evidence type="ECO:0000256" key="1">
    <source>
        <dbReference type="ARBA" id="ARBA00003361"/>
    </source>
</evidence>
<dbReference type="Pfam" id="PF01237">
    <property type="entry name" value="Oxysterol_BP"/>
    <property type="match status" value="1"/>
</dbReference>
<evidence type="ECO:0000256" key="3">
    <source>
        <dbReference type="ARBA" id="ARBA00022448"/>
    </source>
</evidence>
<keyword evidence="8" id="KW-1185">Reference proteome</keyword>
<dbReference type="AlphaFoldDB" id="A0A7J6W798"/>
<keyword evidence="3" id="KW-0813">Transport</keyword>
<organism evidence="7 8">
    <name type="scientific">Thalictrum thalictroides</name>
    <name type="common">Rue-anemone</name>
    <name type="synonym">Anemone thalictroides</name>
    <dbReference type="NCBI Taxonomy" id="46969"/>
    <lineage>
        <taxon>Eukaryota</taxon>
        <taxon>Viridiplantae</taxon>
        <taxon>Streptophyta</taxon>
        <taxon>Embryophyta</taxon>
        <taxon>Tracheophyta</taxon>
        <taxon>Spermatophyta</taxon>
        <taxon>Magnoliopsida</taxon>
        <taxon>Ranunculales</taxon>
        <taxon>Ranunculaceae</taxon>
        <taxon>Thalictroideae</taxon>
        <taxon>Thalictrum</taxon>
    </lineage>
</organism>
<evidence type="ECO:0000313" key="7">
    <source>
        <dbReference type="EMBL" id="KAF5192668.1"/>
    </source>
</evidence>
<protein>
    <submittedName>
        <fullName evidence="7">Oxysterol-binding protein-related protein 1d</fullName>
    </submittedName>
</protein>
<accession>A0A7J6W798</accession>
<keyword evidence="6" id="KW-0446">Lipid-binding</keyword>
<dbReference type="GO" id="GO:0005829">
    <property type="term" value="C:cytosol"/>
    <property type="evidence" value="ECO:0007669"/>
    <property type="project" value="TreeGrafter"/>
</dbReference>
<comment type="similarity">
    <text evidence="2">Belongs to the OSBP family.</text>
</comment>
<reference evidence="7 8" key="1">
    <citation type="submission" date="2020-06" db="EMBL/GenBank/DDBJ databases">
        <title>Transcriptomic and genomic resources for Thalictrum thalictroides and T. hernandezii: Facilitating candidate gene discovery in an emerging model plant lineage.</title>
        <authorList>
            <person name="Arias T."/>
            <person name="Riano-Pachon D.M."/>
            <person name="Di Stilio V.S."/>
        </authorList>
    </citation>
    <scope>NUCLEOTIDE SEQUENCE [LARGE SCALE GENOMIC DNA]</scope>
    <source>
        <strain evidence="8">cv. WT478/WT964</strain>
        <tissue evidence="7">Leaves</tissue>
    </source>
</reference>
<dbReference type="GO" id="GO:0032934">
    <property type="term" value="F:sterol binding"/>
    <property type="evidence" value="ECO:0007669"/>
    <property type="project" value="TreeGrafter"/>
</dbReference>
<dbReference type="FunFam" id="3.30.70.3490:FF:000013">
    <property type="entry name" value="Oxysterol-binding protein-related protein 2A"/>
    <property type="match status" value="1"/>
</dbReference>
<dbReference type="InterPro" id="IPR000648">
    <property type="entry name" value="Oxysterol-bd"/>
</dbReference>
<evidence type="ECO:0000256" key="2">
    <source>
        <dbReference type="ARBA" id="ARBA00008842"/>
    </source>
</evidence>
<dbReference type="EMBL" id="JABWDY010021071">
    <property type="protein sequence ID" value="KAF5192668.1"/>
    <property type="molecule type" value="Genomic_DNA"/>
</dbReference>
<comment type="function">
    <text evidence="1">May be involved in the transport of sterols.</text>
</comment>
<comment type="caution">
    <text evidence="7">The sequence shown here is derived from an EMBL/GenBank/DDBJ whole genome shotgun (WGS) entry which is preliminary data.</text>
</comment>
<name>A0A7J6W798_THATH</name>
<proteinExistence type="inferred from homology"/>
<keyword evidence="4" id="KW-0175">Coiled coil</keyword>
<gene>
    <name evidence="7" type="ORF">FRX31_017745</name>
</gene>
<evidence type="ECO:0000256" key="4">
    <source>
        <dbReference type="ARBA" id="ARBA00023054"/>
    </source>
</evidence>
<dbReference type="SUPFAM" id="SSF144000">
    <property type="entry name" value="Oxysterol-binding protein-like"/>
    <property type="match status" value="1"/>
</dbReference>